<evidence type="ECO:0000259" key="21">
    <source>
        <dbReference type="PROSITE" id="PS50526"/>
    </source>
</evidence>
<keyword evidence="8" id="KW-0547">Nucleotide-binding</keyword>
<comment type="catalytic activity">
    <reaction evidence="19">
        <text>a 5'-end (5'-triphosphoguanosine)-adenylyl-adenylyl-cytidylyl-adenosine in mRNA + 2 S-adenosyl-L-methionine = a 5'-end (N(7)-methyl 5'-triphosphoguanosine)-(2'-O-methyladenylyl)-adenylyl-cytidylyl-adenosine in mRNA + 2 S-adenosyl-L-homocysteine + H(+)</text>
        <dbReference type="Rhea" id="RHEA:65376"/>
        <dbReference type="Rhea" id="RHEA-COMP:16797"/>
        <dbReference type="Rhea" id="RHEA-COMP:16798"/>
        <dbReference type="ChEBI" id="CHEBI:15378"/>
        <dbReference type="ChEBI" id="CHEBI:57856"/>
        <dbReference type="ChEBI" id="CHEBI:59789"/>
        <dbReference type="ChEBI" id="CHEBI:156483"/>
        <dbReference type="ChEBI" id="CHEBI:156484"/>
        <dbReference type="EC" id="2.1.1.375"/>
    </reaction>
</comment>
<dbReference type="EC" id="2.7.7.48" evidence="2"/>
<keyword evidence="6" id="KW-0949">S-adenosyl-L-methionine</keyword>
<dbReference type="InterPro" id="IPR026890">
    <property type="entry name" value="Mononeg_mRNAcap"/>
</dbReference>
<comment type="catalytic activity">
    <reaction evidence="15">
        <text>a 5'-end (5'-triphosphoguanosine)-(2'-O-methyladenylyl)-adenylyl-cytidylyl-adenosine in mRNA + S-adenosyl-L-methionine = a 5'-end (N(7)-methyl 5'-triphosphoguanosine)-(2'-O-methyladenylyl)-adenylyl-cytidylyl-adenosine in mRNA + S-adenosyl-L-homocysteine</text>
        <dbReference type="Rhea" id="RHEA:65440"/>
        <dbReference type="Rhea" id="RHEA-COMP:16798"/>
        <dbReference type="Rhea" id="RHEA-COMP:16801"/>
        <dbReference type="ChEBI" id="CHEBI:57856"/>
        <dbReference type="ChEBI" id="CHEBI:59789"/>
        <dbReference type="ChEBI" id="CHEBI:156482"/>
        <dbReference type="ChEBI" id="CHEBI:156483"/>
    </reaction>
</comment>
<evidence type="ECO:0000256" key="13">
    <source>
        <dbReference type="ARBA" id="ARBA00023268"/>
    </source>
</evidence>
<name>A0A7D7F1B6_9MONO</name>
<evidence type="ECO:0000256" key="12">
    <source>
        <dbReference type="ARBA" id="ARBA00023042"/>
    </source>
</evidence>
<feature type="domain" description="RdRp catalytic" evidence="21">
    <location>
        <begin position="551"/>
        <end position="731"/>
    </location>
</feature>
<keyword evidence="7" id="KW-0548">Nucleotidyltransferase</keyword>
<evidence type="ECO:0000313" key="23">
    <source>
        <dbReference type="Proteomes" id="UP000678092"/>
    </source>
</evidence>
<keyword evidence="3 22" id="KW-0696">RNA-directed RNA polymerase</keyword>
<evidence type="ECO:0000256" key="3">
    <source>
        <dbReference type="ARBA" id="ARBA00022484"/>
    </source>
</evidence>
<dbReference type="RefSeq" id="YP_010798556.1">
    <property type="nucleotide sequence ID" value="NC_076488.1"/>
</dbReference>
<evidence type="ECO:0000256" key="8">
    <source>
        <dbReference type="ARBA" id="ARBA00022741"/>
    </source>
</evidence>
<evidence type="ECO:0000256" key="11">
    <source>
        <dbReference type="ARBA" id="ARBA00022953"/>
    </source>
</evidence>
<comment type="catalytic activity">
    <reaction evidence="14">
        <text>a 5'-end triphospho-adenylyl-adenylyl-cytidylyl-adenosine in mRNA + GDP + H(+) = a 5'-end (5'-triphosphoguanosine)-adenylyl-adenylyl-cytidylyl-adenosine in mRNA + diphosphate</text>
        <dbReference type="Rhea" id="RHEA:65436"/>
        <dbReference type="Rhea" id="RHEA-COMP:16797"/>
        <dbReference type="Rhea" id="RHEA-COMP:16799"/>
        <dbReference type="ChEBI" id="CHEBI:15378"/>
        <dbReference type="ChEBI" id="CHEBI:33019"/>
        <dbReference type="ChEBI" id="CHEBI:58189"/>
        <dbReference type="ChEBI" id="CHEBI:156484"/>
        <dbReference type="ChEBI" id="CHEBI:156503"/>
        <dbReference type="EC" id="2.7.7.88"/>
    </reaction>
</comment>
<dbReference type="KEGG" id="vg:80536785"/>
<evidence type="ECO:0000256" key="9">
    <source>
        <dbReference type="ARBA" id="ARBA00022840"/>
    </source>
</evidence>
<evidence type="ECO:0000256" key="20">
    <source>
        <dbReference type="ARBA" id="ARBA00048548"/>
    </source>
</evidence>
<dbReference type="Proteomes" id="UP000678092">
    <property type="component" value="Segment"/>
</dbReference>
<evidence type="ECO:0000256" key="19">
    <source>
        <dbReference type="ARBA" id="ARBA00047370"/>
    </source>
</evidence>
<dbReference type="GO" id="GO:0005524">
    <property type="term" value="F:ATP binding"/>
    <property type="evidence" value="ECO:0007669"/>
    <property type="project" value="UniProtKB-KW"/>
</dbReference>
<evidence type="ECO:0000256" key="1">
    <source>
        <dbReference type="ARBA" id="ARBA00004328"/>
    </source>
</evidence>
<accession>A0A7D7F1B6</accession>
<dbReference type="GO" id="GO:0044423">
    <property type="term" value="C:virion component"/>
    <property type="evidence" value="ECO:0007669"/>
    <property type="project" value="UniProtKB-KW"/>
</dbReference>
<evidence type="ECO:0000256" key="16">
    <source>
        <dbReference type="ARBA" id="ARBA00030436"/>
    </source>
</evidence>
<evidence type="ECO:0000256" key="15">
    <source>
        <dbReference type="ARBA" id="ARBA00024499"/>
    </source>
</evidence>
<dbReference type="GO" id="GO:0004482">
    <property type="term" value="F:mRNA 5'-cap (guanine-N7-)-methyltransferase activity"/>
    <property type="evidence" value="ECO:0007669"/>
    <property type="project" value="InterPro"/>
</dbReference>
<comment type="subcellular location">
    <subcellularLocation>
        <location evidence="1">Virion</location>
    </subcellularLocation>
</comment>
<reference evidence="22" key="2">
    <citation type="submission" date="2020-03" db="EMBL/GenBank/DDBJ databases">
        <authorList>
            <person name="Kafer S."/>
            <person name="Paraskevopoulou S."/>
            <person name="Zirkel F."/>
            <person name="Wieseke N."/>
            <person name="Donath A."/>
            <person name="Petersen M."/>
            <person name="Jones T.C."/>
            <person name="Liu S."/>
            <person name="Zhou X."/>
            <person name="Middendorf M."/>
            <person name="Junglen S."/>
            <person name="Misof B."/>
            <person name="Drosten C."/>
        </authorList>
    </citation>
    <scope>NUCLEOTIDE SEQUENCE</scope>
    <source>
        <strain evidence="22">OKIAV87</strain>
    </source>
</reference>
<sequence length="1882" mass="214553">MDLDLPGVSLQRVHNPIFRKDRHLSSALITTEIDYMFENAQNLKALKREHKELLAKLETTRATPLDSKGFLGWGMSRLHHLAHTKNANQELNQILRAACEATRVATLDYYGKPVIKSCPLTPLIIDFYNAKCNFNQLIRDITFSTEFHQEYTIGSVRGDVYGNLHLVWAKHNSCYVVTHSHIVALRDIINSWFSVLIYAQLERTKYPGFDLYEEVEAIWAAGSALVLSKPVQAYELIKLWPSLVIGSILRDQENKPSFIAALTSENQHHAETQLFKIQTRTVTTQFMAMMQLELAGLWKCFGHPNIDMDKSTKAWVDKGTVMRADVRVMAPLLAWAFRLEFCRQYYRDKHKWPEVEVLPTAPNFIQHSYHNNLWTEKPDVPWRPEDFQDVRLRHTLTFDYHVDTSDLISDKSIIPARDQWIHEYDKQAHKTKYGYFPRGPPPTSKSVVIDYLERETIDVKSIIETISTRQVPDQWKVIMTVAKEREFKPEKARFYAKMVPEMRLYQTATESNLAKHIFPHIKHQSMTMSEEQLTRTILKMNSPTLKMREETYVFIVVDFSSWCTTFRWDLMWDLFKEIDQLFGLENVYTYTHMFPLESVLLFQDRFCPPQQDKDSGNPMNGPRCYGGPEAWQEGLRQKGWTLATILLILLASGTCGTSASLLGQGDNQVILLRIPPRRRLETLKMDQEGYITMFLTTLKQYCERAGIIIKLEETWYSRDTFEYARRYYYKGAQVSGALKRIARLSSEANQTIPSVNGDVAGIFSTGATAAGEDPTPVSAYYCTIVEAAILLRDTNPWLRTSDLADTVSLTMISRTIGGYPVTLYSQFCSRAVQDVLTSNLRLVQTALRDPFLSSSIARLACLRISKHVDYKSLIQDPQSLPLDIPRQPENLVRQEVKKGLESIVRNKAVKALFDRDSTVAEQKLIQDLMAIQPCNPKLLNKLYSLSNVGLQEKWLAKFASTRSIQKVAMSSWSDEQDVMNSIKTMELRYSRYLETKAPDPNVKELSTVACITTYAQRLREEAWGIRIEGITMPPQQEQVIVKPWKDLLDSEMGRAILITTGPRGPLPRDLTKGPYQAYFGSSTRLRARKAPLQVIEVGSTVSSLKQLMELRGWVKGSDQLKALIDKMVQEKTDISLDKLQQYVRDVYSGCLAHRLPCPALHQSGMANMNLNMASHYVFTSDTAHEYAKGGVNYTICYQSVFLYALTVLFTLEREHMLYLPEQMAAVFSCPSCTWILPPDSFTLEEITYPGLELGSKITELHHKDEHAVYRLPQTVDVAWSYAVHMARKFAAWIINRKLTTHITSLENVSLDETVTASFVNLAEFSRLAVPQFIRAYVFYCTLYDPSFYGDTASFFDEVLTGPDKTPYDVLLDSLVKCKLLGPLTDYAQVPPRTHYSRMALRQVLYLVLTRAQSEMREILDTNYIITPEDHLPVVIRAMQVKMYHMKIPCLLSTSMTGDKIDQMLHEMSRSQRHALRPRVTPSEEETIAWVRAQPRGNYFTPHLLPVIMRPRTEPLTGAIASTSSYIHLTATVGGSVYATAAHELSMNARFRDWLGEPRRLITTNDKGGLVYAALMHTELFESGYPHWRREPLELVNDQEPTAVIVDRCGLPYDTALYVKQAPLDSPILDGEVAVVVGCNQLIVPVKGVTCLGLIKTPCRVPGQVLEIFHTHTRPSPAHVWIAYQSGPDTPVTEIFNMSLAGKHWSTALNFVKEDLIECIQEDVCLSPFSEVGHALGSVPASVESLREALRTRLRQARSLITELRCKGYRTSASYEAHVAQHRSDQSRMTHYRRLTYLLIIVTLFNTKEWGATGVRGVVKYHWHGRALCFKRCPSIRSTVTVRLDTLESVKFALPSWVMYLWALSSTEPGARLKLRGPTISFV</sequence>
<keyword evidence="11" id="KW-0693">Viral RNA replication</keyword>
<keyword evidence="9" id="KW-0067">ATP-binding</keyword>
<evidence type="ECO:0000256" key="2">
    <source>
        <dbReference type="ARBA" id="ARBA00012494"/>
    </source>
</evidence>
<comment type="catalytic activity">
    <reaction evidence="18">
        <text>a 5'-end (5'-triphosphoguanosine)-adenylyl-adenylyl-cytidylyl-adenosine in mRNA + S-adenosyl-L-methionine = a 5'-end (5'-triphosphoguanosine)-(2'-O-methyladenylyl)-adenylyl-cytidylyl-adenosine in mRNA + S-adenosyl-L-homocysteine + H(+)</text>
        <dbReference type="Rhea" id="RHEA:65380"/>
        <dbReference type="Rhea" id="RHEA-COMP:16797"/>
        <dbReference type="Rhea" id="RHEA-COMP:16801"/>
        <dbReference type="ChEBI" id="CHEBI:15378"/>
        <dbReference type="ChEBI" id="CHEBI:57856"/>
        <dbReference type="ChEBI" id="CHEBI:59789"/>
        <dbReference type="ChEBI" id="CHEBI:156482"/>
        <dbReference type="ChEBI" id="CHEBI:156484"/>
    </reaction>
</comment>
<dbReference type="GO" id="GO:0003968">
    <property type="term" value="F:RNA-directed RNA polymerase activity"/>
    <property type="evidence" value="ECO:0007669"/>
    <property type="project" value="UniProtKB-KW"/>
</dbReference>
<dbReference type="EMBL" id="MT153386">
    <property type="protein sequence ID" value="QMP82162.1"/>
    <property type="molecule type" value="Viral_cRNA"/>
</dbReference>
<comment type="catalytic activity">
    <reaction evidence="20">
        <text>GTP + H2O = GDP + phosphate + H(+)</text>
        <dbReference type="Rhea" id="RHEA:19669"/>
        <dbReference type="ChEBI" id="CHEBI:15377"/>
        <dbReference type="ChEBI" id="CHEBI:15378"/>
        <dbReference type="ChEBI" id="CHEBI:37565"/>
        <dbReference type="ChEBI" id="CHEBI:43474"/>
        <dbReference type="ChEBI" id="CHEBI:58189"/>
    </reaction>
</comment>
<keyword evidence="5" id="KW-0808">Transferase</keyword>
<evidence type="ECO:0000256" key="17">
    <source>
        <dbReference type="ARBA" id="ARBA00031012"/>
    </source>
</evidence>
<dbReference type="Pfam" id="PF14318">
    <property type="entry name" value="Mononeg_mRNAcap"/>
    <property type="match status" value="1"/>
</dbReference>
<dbReference type="InterPro" id="IPR014023">
    <property type="entry name" value="Mononeg_RNA_pol_cat"/>
</dbReference>
<dbReference type="PROSITE" id="PS50526">
    <property type="entry name" value="RDRP_SSRNA_NEG_NONSEG"/>
    <property type="match status" value="1"/>
</dbReference>
<evidence type="ECO:0000256" key="4">
    <source>
        <dbReference type="ARBA" id="ARBA00022664"/>
    </source>
</evidence>
<keyword evidence="4" id="KW-0507">mRNA processing</keyword>
<evidence type="ECO:0000313" key="22">
    <source>
        <dbReference type="EMBL" id="QMP82162.1"/>
    </source>
</evidence>
<dbReference type="GeneID" id="80536785"/>
<protein>
    <recommendedName>
        <fullName evidence="2">RNA-directed RNA polymerase</fullName>
        <ecNumber evidence="2">2.7.7.48</ecNumber>
    </recommendedName>
    <alternativeName>
        <fullName evidence="17">Replicase</fullName>
    </alternativeName>
    <alternativeName>
        <fullName evidence="16">Transcriptase</fullName>
    </alternativeName>
</protein>
<proteinExistence type="predicted"/>
<reference evidence="22" key="1">
    <citation type="journal article" date="2019" name="PLoS Pathog.">
        <title>Re-assessing the diversity of negative strand RNA viruses in insects.</title>
        <authorList>
            <person name="Kafer S."/>
            <person name="Paraskevopoulou S."/>
            <person name="Zirkel F."/>
            <person name="Wieseke N."/>
            <person name="Donath A."/>
            <person name="Petersen M."/>
            <person name="Jones T.C."/>
            <person name="Liu S."/>
            <person name="Zhou X."/>
            <person name="Middendorf M."/>
            <person name="Junglen S."/>
            <person name="Misof B."/>
            <person name="Drosten C."/>
        </authorList>
    </citation>
    <scope>NUCLEOTIDE SEQUENCE</scope>
    <source>
        <strain evidence="22">OKIAV87</strain>
    </source>
</reference>
<evidence type="ECO:0000256" key="7">
    <source>
        <dbReference type="ARBA" id="ARBA00022695"/>
    </source>
</evidence>
<keyword evidence="13" id="KW-0511">Multifunctional enzyme</keyword>
<evidence type="ECO:0000256" key="18">
    <source>
        <dbReference type="ARBA" id="ARBA00047332"/>
    </source>
</evidence>
<organism evidence="22 23">
    <name type="scientific">Hymenopteran orino-related virus OKIAV87</name>
    <dbReference type="NCBI Taxonomy" id="2746371"/>
    <lineage>
        <taxon>Viruses</taxon>
        <taxon>Riboviria</taxon>
        <taxon>Orthornavirae</taxon>
        <taxon>Negarnaviricota</taxon>
        <taxon>Haploviricotina</taxon>
        <taxon>Monjiviricetes</taxon>
        <taxon>Mononegavirales</taxon>
        <taxon>Nyamiviridae</taxon>
        <taxon>Formivirus</taxon>
        <taxon>Formivirus chalybii</taxon>
    </lineage>
</organism>
<keyword evidence="23" id="KW-1185">Reference proteome</keyword>
<dbReference type="Pfam" id="PF00946">
    <property type="entry name" value="Mononeg_RNA_pol"/>
    <property type="match status" value="1"/>
</dbReference>
<evidence type="ECO:0000256" key="10">
    <source>
        <dbReference type="ARBA" id="ARBA00022844"/>
    </source>
</evidence>
<keyword evidence="12" id="KW-0506">mRNA capping</keyword>
<evidence type="ECO:0000256" key="6">
    <source>
        <dbReference type="ARBA" id="ARBA00022691"/>
    </source>
</evidence>
<evidence type="ECO:0000256" key="14">
    <source>
        <dbReference type="ARBA" id="ARBA00024494"/>
    </source>
</evidence>
<evidence type="ECO:0000256" key="5">
    <source>
        <dbReference type="ARBA" id="ARBA00022679"/>
    </source>
</evidence>
<keyword evidence="10" id="KW-0946">Virion</keyword>